<reference evidence="1 2" key="1">
    <citation type="submission" date="2019-11" db="EMBL/GenBank/DDBJ databases">
        <title>Genome analysis of Rhizobacterium cereale a novel genus and species isolated from maize roots in North Spain.</title>
        <authorList>
            <person name="Menendez E."/>
            <person name="Flores-Felix J.D."/>
            <person name="Ramirez-Bahena M.-H."/>
            <person name="Igual J.M."/>
            <person name="Garcia-Fraile P."/>
            <person name="Peix A."/>
            <person name="Velazquez E."/>
        </authorList>
    </citation>
    <scope>NUCLEOTIDE SEQUENCE [LARGE SCALE GENOMIC DNA]</scope>
    <source>
        <strain evidence="1 2">RZME27</strain>
    </source>
</reference>
<evidence type="ECO:0000313" key="2">
    <source>
        <dbReference type="Proteomes" id="UP000435138"/>
    </source>
</evidence>
<keyword evidence="2" id="KW-1185">Reference proteome</keyword>
<dbReference type="Proteomes" id="UP000435138">
    <property type="component" value="Unassembled WGS sequence"/>
</dbReference>
<organism evidence="1 2">
    <name type="scientific">Endobacterium cereale</name>
    <dbReference type="NCBI Taxonomy" id="2663029"/>
    <lineage>
        <taxon>Bacteria</taxon>
        <taxon>Pseudomonadati</taxon>
        <taxon>Pseudomonadota</taxon>
        <taxon>Alphaproteobacteria</taxon>
        <taxon>Hyphomicrobiales</taxon>
        <taxon>Rhizobiaceae</taxon>
        <taxon>Endobacterium</taxon>
    </lineage>
</organism>
<proteinExistence type="predicted"/>
<dbReference type="RefSeq" id="WP_153354707.1">
    <property type="nucleotide sequence ID" value="NZ_JAYKOO010000001.1"/>
</dbReference>
<name>A0A6A8A7P0_9HYPH</name>
<gene>
    <name evidence="1" type="ORF">GAO09_14430</name>
</gene>
<comment type="caution">
    <text evidence="1">The sequence shown here is derived from an EMBL/GenBank/DDBJ whole genome shotgun (WGS) entry which is preliminary data.</text>
</comment>
<dbReference type="EMBL" id="WIXI01000044">
    <property type="protein sequence ID" value="MQY47233.1"/>
    <property type="molecule type" value="Genomic_DNA"/>
</dbReference>
<protein>
    <submittedName>
        <fullName evidence="1">Uncharacterized protein</fullName>
    </submittedName>
</protein>
<accession>A0A6A8A7P0</accession>
<dbReference type="AlphaFoldDB" id="A0A6A8A7P0"/>
<evidence type="ECO:0000313" key="1">
    <source>
        <dbReference type="EMBL" id="MQY47233.1"/>
    </source>
</evidence>
<sequence length="191" mass="20853">MKWVLPIIAAVFGAPAGGAKASSELDRFLVCYDNGISGKTERKIVAGEIASTLRKMSHRISAISEEERGWLKSEIDDTLAASGSTPTTRAVEAEKSAAYAKQQERNLTERIAKTAEDIESKDMDPVKEMESWIAIQDGIFGSGYIDYIATLVRAGHLASKDVPIIVSEERRDDNFKAFTACLINSIVDDLP</sequence>